<dbReference type="AlphaFoldDB" id="A0A0D2BU16"/>
<proteinExistence type="predicted"/>
<feature type="compositionally biased region" description="Basic residues" evidence="1">
    <location>
        <begin position="73"/>
        <end position="82"/>
    </location>
</feature>
<feature type="compositionally biased region" description="Polar residues" evidence="1">
    <location>
        <begin position="350"/>
        <end position="359"/>
    </location>
</feature>
<evidence type="ECO:0000313" key="2">
    <source>
        <dbReference type="EMBL" id="KIW40947.1"/>
    </source>
</evidence>
<feature type="region of interest" description="Disordered" evidence="1">
    <location>
        <begin position="1"/>
        <end position="29"/>
    </location>
</feature>
<dbReference type="RefSeq" id="XP_016261163.1">
    <property type="nucleotide sequence ID" value="XM_016407683.1"/>
</dbReference>
<dbReference type="GeneID" id="27358625"/>
<feature type="compositionally biased region" description="Polar residues" evidence="1">
    <location>
        <begin position="237"/>
        <end position="248"/>
    </location>
</feature>
<sequence length="853" mass="94136">MSEESWVITSTKRKAKSVTPAPRKRPRCHDIETIGIRNTTSQQTLTQVQWVTPVSTSFEQDDSLQEMPLARTARARKPKKRNSTLTQMDFFSFPPPDHDDFDDEMMLPNQQHELTLPQFDGPYESPRRPRKRKPHQPTTTRSAKRKSTAPTLHSQEYIPSRKRGNQPGVENGQSVTPRRVSSRIASKQGLPSDAAENLEYFQRALGVPEDSRKDPIIRTTPCSLEIKESVDEGEVITNDTKTGQTQALRTPKKSRTVILSSQSPESLPPSTRRSTTNTSSIIGRQSLRTPLAERSLNSLLSPSRGLTGKLLDTAKHSPGKRKVVVLKLPKRKPAQSSARIDDSEAGLWSIPSSSPQLRQPQVDDPQEEQSTTPSLSEVENRNIEPEIPATSQAHAILSSPPDALTQDSLPDLADIVGRRGPIRDEAQTISPLQAAKISEESPTLVRDFAIAPTRTGRETSKLKSAIDSDIQNDGTLNEGADASGGDLHADEVVFGSPIANDTQFNINLEDRICSPSRQSRTPVGFAETRGMTLSNSSPTPRGRSSIHSTKIQSQDDELPPQTPLPYPTLVESPYKRTPEVQGNHEEGNKEVNLPTPALMHHSSTVVSTTKVPLNDTLQHSSSSPLWSARAITQKSIHPASIPHPSQMSTQEATQASPNMFSYPQRHETDITQRPDQFTIKDSSSFRVPLSQLPQHVGKSQSQYHTGSGINEVFDSEDEEDLDLDPSSLPSPPKKTATGDQGSVPRQGRIDTLEEDNYNNHTGSQNVSQKQDLGVADTTPIRSSQAISIPSSPSPIPLQRKYSPIVGFNNDTQSNFTQNGHVTAAYIHRQREAGNIPKWYVPQPYQVPGYTRRE</sequence>
<dbReference type="OrthoDB" id="4156398at2759"/>
<name>A0A0D2BU16_9EURO</name>
<feature type="compositionally biased region" description="Basic and acidic residues" evidence="1">
    <location>
        <begin position="573"/>
        <end position="589"/>
    </location>
</feature>
<feature type="compositionally biased region" description="Polar residues" evidence="1">
    <location>
        <begin position="368"/>
        <end position="377"/>
    </location>
</feature>
<dbReference type="Proteomes" id="UP000053342">
    <property type="component" value="Unassembled WGS sequence"/>
</dbReference>
<dbReference type="VEuPathDB" id="FungiDB:PV06_06551"/>
<keyword evidence="3" id="KW-1185">Reference proteome</keyword>
<feature type="compositionally biased region" description="Low complexity" evidence="1">
    <location>
        <begin position="259"/>
        <end position="280"/>
    </location>
</feature>
<feature type="region of interest" description="Disordered" evidence="1">
    <location>
        <begin position="57"/>
        <end position="191"/>
    </location>
</feature>
<feature type="region of interest" description="Disordered" evidence="1">
    <location>
        <begin position="716"/>
        <end position="774"/>
    </location>
</feature>
<accession>A0A0D2BU16</accession>
<feature type="compositionally biased region" description="Basic residues" evidence="1">
    <location>
        <begin position="322"/>
        <end position="333"/>
    </location>
</feature>
<reference evidence="2 3" key="1">
    <citation type="submission" date="2015-01" db="EMBL/GenBank/DDBJ databases">
        <title>The Genome Sequence of Exophiala oligosperma CBS72588.</title>
        <authorList>
            <consortium name="The Broad Institute Genomics Platform"/>
            <person name="Cuomo C."/>
            <person name="de Hoog S."/>
            <person name="Gorbushina A."/>
            <person name="Stielow B."/>
            <person name="Teixiera M."/>
            <person name="Abouelleil A."/>
            <person name="Chapman S.B."/>
            <person name="Priest M."/>
            <person name="Young S.K."/>
            <person name="Wortman J."/>
            <person name="Nusbaum C."/>
            <person name="Birren B."/>
        </authorList>
    </citation>
    <scope>NUCLEOTIDE SEQUENCE [LARGE SCALE GENOMIC DNA]</scope>
    <source>
        <strain evidence="2 3">CBS 72588</strain>
    </source>
</reference>
<feature type="region of interest" description="Disordered" evidence="1">
    <location>
        <begin position="322"/>
        <end position="381"/>
    </location>
</feature>
<dbReference type="EMBL" id="KN847337">
    <property type="protein sequence ID" value="KIW40947.1"/>
    <property type="molecule type" value="Genomic_DNA"/>
</dbReference>
<dbReference type="HOGENOM" id="CLU_330370_0_0_1"/>
<feature type="region of interest" description="Disordered" evidence="1">
    <location>
        <begin position="510"/>
        <end position="589"/>
    </location>
</feature>
<evidence type="ECO:0000256" key="1">
    <source>
        <dbReference type="SAM" id="MobiDB-lite"/>
    </source>
</evidence>
<gene>
    <name evidence="2" type="ORF">PV06_06551</name>
</gene>
<feature type="compositionally biased region" description="Polar residues" evidence="1">
    <location>
        <begin position="758"/>
        <end position="770"/>
    </location>
</feature>
<protein>
    <submittedName>
        <fullName evidence="2">Uncharacterized protein</fullName>
    </submittedName>
</protein>
<evidence type="ECO:0000313" key="3">
    <source>
        <dbReference type="Proteomes" id="UP000053342"/>
    </source>
</evidence>
<feature type="region of interest" description="Disordered" evidence="1">
    <location>
        <begin position="235"/>
        <end position="288"/>
    </location>
</feature>
<organism evidence="2 3">
    <name type="scientific">Exophiala oligosperma</name>
    <dbReference type="NCBI Taxonomy" id="215243"/>
    <lineage>
        <taxon>Eukaryota</taxon>
        <taxon>Fungi</taxon>
        <taxon>Dikarya</taxon>
        <taxon>Ascomycota</taxon>
        <taxon>Pezizomycotina</taxon>
        <taxon>Eurotiomycetes</taxon>
        <taxon>Chaetothyriomycetidae</taxon>
        <taxon>Chaetothyriales</taxon>
        <taxon>Herpotrichiellaceae</taxon>
        <taxon>Exophiala</taxon>
    </lineage>
</organism>
<feature type="compositionally biased region" description="Basic residues" evidence="1">
    <location>
        <begin position="11"/>
        <end position="27"/>
    </location>
</feature>